<evidence type="ECO:0000256" key="5">
    <source>
        <dbReference type="ARBA" id="ARBA00023274"/>
    </source>
</evidence>
<dbReference type="InterPro" id="IPR020070">
    <property type="entry name" value="Ribosomal_bL9_N"/>
</dbReference>
<keyword evidence="3 7" id="KW-0694">RNA-binding</keyword>
<dbReference type="Pfam" id="PF03948">
    <property type="entry name" value="Ribosomal_L9_C"/>
    <property type="match status" value="1"/>
</dbReference>
<proteinExistence type="inferred from homology"/>
<evidence type="ECO:0000256" key="7">
    <source>
        <dbReference type="HAMAP-Rule" id="MF_00503"/>
    </source>
</evidence>
<dbReference type="GO" id="GO:0005840">
    <property type="term" value="C:ribosome"/>
    <property type="evidence" value="ECO:0007669"/>
    <property type="project" value="UniProtKB-KW"/>
</dbReference>
<evidence type="ECO:0000313" key="12">
    <source>
        <dbReference type="Proteomes" id="UP000035648"/>
    </source>
</evidence>
<dbReference type="InterPro" id="IPR036791">
    <property type="entry name" value="Ribosomal_bL9_C_sf"/>
</dbReference>
<evidence type="ECO:0000313" key="11">
    <source>
        <dbReference type="EMBL" id="AKM82036.1"/>
    </source>
</evidence>
<keyword evidence="8" id="KW-0175">Coiled coil</keyword>
<dbReference type="SUPFAM" id="SSF55653">
    <property type="entry name" value="Ribosomal protein L9 C-domain"/>
    <property type="match status" value="1"/>
</dbReference>
<evidence type="ECO:0000259" key="10">
    <source>
        <dbReference type="Pfam" id="PF03948"/>
    </source>
</evidence>
<evidence type="ECO:0000256" key="1">
    <source>
        <dbReference type="ARBA" id="ARBA00010605"/>
    </source>
</evidence>
<evidence type="ECO:0000256" key="3">
    <source>
        <dbReference type="ARBA" id="ARBA00022884"/>
    </source>
</evidence>
<dbReference type="GO" id="GO:0019843">
    <property type="term" value="F:rRNA binding"/>
    <property type="evidence" value="ECO:0007669"/>
    <property type="project" value="UniProtKB-UniRule"/>
</dbReference>
<dbReference type="Proteomes" id="UP000035648">
    <property type="component" value="Chromosome"/>
</dbReference>
<dbReference type="InterPro" id="IPR000244">
    <property type="entry name" value="Ribosomal_bL9"/>
</dbReference>
<dbReference type="InterPro" id="IPR036935">
    <property type="entry name" value="Ribosomal_bL9_N_sf"/>
</dbReference>
<dbReference type="InterPro" id="IPR020069">
    <property type="entry name" value="Ribosomal_bL9_C"/>
</dbReference>
<dbReference type="GO" id="GO:0006412">
    <property type="term" value="P:translation"/>
    <property type="evidence" value="ECO:0007669"/>
    <property type="project" value="UniProtKB-UniRule"/>
</dbReference>
<reference evidence="11 12" key="1">
    <citation type="journal article" date="2015" name="Nature">
        <title>rRNA introns, odd ribosomes, and small enigmatic genomes across a large radiation of phyla.</title>
        <authorList>
            <person name="Brown C.T."/>
            <person name="Hug L.A."/>
            <person name="Thomas B.C."/>
            <person name="Sharon I."/>
            <person name="Castelle C.J."/>
            <person name="Singh A."/>
            <person name="Wilkins M.J."/>
            <person name="Williams K.H."/>
            <person name="Banfield J.F."/>
        </authorList>
    </citation>
    <scope>NUCLEOTIDE SEQUENCE [LARGE SCALE GENOMIC DNA]</scope>
</reference>
<dbReference type="HAMAP" id="MF_00503">
    <property type="entry name" value="Ribosomal_bL9"/>
    <property type="match status" value="1"/>
</dbReference>
<dbReference type="NCBIfam" id="TIGR00158">
    <property type="entry name" value="L9"/>
    <property type="match status" value="1"/>
</dbReference>
<protein>
    <recommendedName>
        <fullName evidence="6 7">Large ribosomal subunit protein bL9</fullName>
    </recommendedName>
</protein>
<dbReference type="GO" id="GO:0003735">
    <property type="term" value="F:structural constituent of ribosome"/>
    <property type="evidence" value="ECO:0007669"/>
    <property type="project" value="InterPro"/>
</dbReference>
<sequence length="139" mass="15541">MKVFLIQDVANLGKAGEIKEVKNSFALNFLLPKKIAVLPSDPSAKGLAEEKMAKKKKEAEKIEEQRALAQRINGQKFVILTKADKNGHLYGSIGPKEFAKETGLSENLFKEHYKEIGEYSLEVSIADEIVKIQIEIKNI</sequence>
<dbReference type="STRING" id="1618337.UT28_C0001G0225"/>
<feature type="domain" description="Ribosomal protein L9" evidence="9">
    <location>
        <begin position="1"/>
        <end position="39"/>
    </location>
</feature>
<evidence type="ECO:0000259" key="9">
    <source>
        <dbReference type="Pfam" id="PF01281"/>
    </source>
</evidence>
<comment type="function">
    <text evidence="7">Binds to the 23S rRNA.</text>
</comment>
<dbReference type="SUPFAM" id="SSF55658">
    <property type="entry name" value="L9 N-domain-like"/>
    <property type="match status" value="1"/>
</dbReference>
<dbReference type="InterPro" id="IPR020594">
    <property type="entry name" value="Ribosomal_bL9_bac/chp"/>
</dbReference>
<dbReference type="AlphaFoldDB" id="A0A0G4B260"/>
<keyword evidence="4 7" id="KW-0689">Ribosomal protein</keyword>
<evidence type="ECO:0000256" key="2">
    <source>
        <dbReference type="ARBA" id="ARBA00022730"/>
    </source>
</evidence>
<feature type="coiled-coil region" evidence="8">
    <location>
        <begin position="45"/>
        <end position="72"/>
    </location>
</feature>
<dbReference type="GO" id="GO:1990904">
    <property type="term" value="C:ribonucleoprotein complex"/>
    <property type="evidence" value="ECO:0007669"/>
    <property type="project" value="UniProtKB-KW"/>
</dbReference>
<accession>A0A0G4B260</accession>
<feature type="domain" description="Large ribosomal subunit protein bL9 C-terminal" evidence="10">
    <location>
        <begin position="64"/>
        <end position="136"/>
    </location>
</feature>
<evidence type="ECO:0000256" key="8">
    <source>
        <dbReference type="SAM" id="Coils"/>
    </source>
</evidence>
<evidence type="ECO:0000256" key="4">
    <source>
        <dbReference type="ARBA" id="ARBA00022980"/>
    </source>
</evidence>
<dbReference type="Pfam" id="PF01281">
    <property type="entry name" value="Ribosomal_L9_N"/>
    <property type="match status" value="1"/>
</dbReference>
<dbReference type="PANTHER" id="PTHR21368">
    <property type="entry name" value="50S RIBOSOMAL PROTEIN L9"/>
    <property type="match status" value="1"/>
</dbReference>
<keyword evidence="5 7" id="KW-0687">Ribonucleoprotein</keyword>
<comment type="similarity">
    <text evidence="1 7">Belongs to the bacterial ribosomal protein bL9 family.</text>
</comment>
<dbReference type="PATRIC" id="fig|1618337.4.peg.222"/>
<organism evidence="11 12">
    <name type="scientific">Berkelbacteria bacterium GW2011_GWE1_39_12</name>
    <dbReference type="NCBI Taxonomy" id="1618337"/>
    <lineage>
        <taxon>Bacteria</taxon>
        <taxon>Candidatus Berkelbacteria</taxon>
    </lineage>
</organism>
<dbReference type="Gene3D" id="3.40.5.10">
    <property type="entry name" value="Ribosomal protein L9, N-terminal domain"/>
    <property type="match status" value="1"/>
</dbReference>
<evidence type="ECO:0000256" key="6">
    <source>
        <dbReference type="ARBA" id="ARBA00035292"/>
    </source>
</evidence>
<gene>
    <name evidence="7 11" type="primary">rplI</name>
    <name evidence="11" type="ORF">UT28_C0001G0225</name>
</gene>
<dbReference type="EMBL" id="CP011213">
    <property type="protein sequence ID" value="AKM82036.1"/>
    <property type="molecule type" value="Genomic_DNA"/>
</dbReference>
<dbReference type="InterPro" id="IPR009027">
    <property type="entry name" value="Ribosomal_bL9/RNase_H1_N"/>
</dbReference>
<keyword evidence="2 7" id="KW-0699">rRNA-binding</keyword>
<dbReference type="KEGG" id="bbgw:UT28_C0001G0225"/>
<dbReference type="Gene3D" id="3.10.430.100">
    <property type="entry name" value="Ribosomal protein L9, C-terminal domain"/>
    <property type="match status" value="1"/>
</dbReference>
<name>A0A0G4B260_9BACT</name>